<organism evidence="2 3">
    <name type="scientific">Dyadobacter linearis</name>
    <dbReference type="NCBI Taxonomy" id="2823330"/>
    <lineage>
        <taxon>Bacteria</taxon>
        <taxon>Pseudomonadati</taxon>
        <taxon>Bacteroidota</taxon>
        <taxon>Cytophagia</taxon>
        <taxon>Cytophagales</taxon>
        <taxon>Spirosomataceae</taxon>
        <taxon>Dyadobacter</taxon>
    </lineage>
</organism>
<dbReference type="RefSeq" id="WP_215235659.1">
    <property type="nucleotide sequence ID" value="NZ_CAJRAU010000007.1"/>
</dbReference>
<keyword evidence="1" id="KW-1133">Transmembrane helix</keyword>
<keyword evidence="1" id="KW-0472">Membrane</keyword>
<comment type="caution">
    <text evidence="2">The sequence shown here is derived from an EMBL/GenBank/DDBJ whole genome shotgun (WGS) entry which is preliminary data.</text>
</comment>
<protein>
    <recommendedName>
        <fullName evidence="4">DUF4332 domain-containing protein</fullName>
    </recommendedName>
</protein>
<evidence type="ECO:0000313" key="3">
    <source>
        <dbReference type="Proteomes" id="UP000679725"/>
    </source>
</evidence>
<evidence type="ECO:0000256" key="1">
    <source>
        <dbReference type="SAM" id="Phobius"/>
    </source>
</evidence>
<name>A0ABM8UVU0_9BACT</name>
<evidence type="ECO:0008006" key="4">
    <source>
        <dbReference type="Google" id="ProtNLM"/>
    </source>
</evidence>
<evidence type="ECO:0000313" key="2">
    <source>
        <dbReference type="EMBL" id="CAG5072836.1"/>
    </source>
</evidence>
<keyword evidence="3" id="KW-1185">Reference proteome</keyword>
<proteinExistence type="predicted"/>
<feature type="transmembrane region" description="Helical" evidence="1">
    <location>
        <begin position="12"/>
        <end position="35"/>
    </location>
</feature>
<accession>A0ABM8UVU0</accession>
<dbReference type="Proteomes" id="UP000679725">
    <property type="component" value="Unassembled WGS sequence"/>
</dbReference>
<reference evidence="2 3" key="1">
    <citation type="submission" date="2021-04" db="EMBL/GenBank/DDBJ databases">
        <authorList>
            <person name="Rodrigo-Torres L."/>
            <person name="Arahal R. D."/>
            <person name="Lucena T."/>
        </authorList>
    </citation>
    <scope>NUCLEOTIDE SEQUENCE [LARGE SCALE GENOMIC DNA]</scope>
    <source>
        <strain evidence="2 3">CECT 9623</strain>
    </source>
</reference>
<keyword evidence="1" id="KW-0812">Transmembrane</keyword>
<gene>
    <name evidence="2" type="ORF">DYBT9623_04377</name>
</gene>
<dbReference type="EMBL" id="CAJRAU010000007">
    <property type="protein sequence ID" value="CAG5072836.1"/>
    <property type="molecule type" value="Genomic_DNA"/>
</dbReference>
<sequence length="172" mass="19606">MNQLSFPIESQSLAIAIGEIASLLFLSAILGWWLAKTIVKTRIRRMRILLEEKKYELTEFRTSMENNNHQPVATNASKTVYPVTSPDHAPDDLKRIDGIGPKIEELFNKEGIHTYEQLSETSVIRMVGILKKAGPRFQIQDPSSWPKQAELAKNQEWEELEQFIGKLASRKG</sequence>